<evidence type="ECO:0000313" key="4">
    <source>
        <dbReference type="Proteomes" id="UP000321723"/>
    </source>
</evidence>
<gene>
    <name evidence="2" type="ORF">CHO01_15780</name>
    <name evidence="3" type="ORF">HNR08_000275</name>
</gene>
<protein>
    <submittedName>
        <fullName evidence="3">ABC-type proline/glycine betaine transport system substrate-binding protein</fullName>
    </submittedName>
</protein>
<comment type="caution">
    <text evidence="2">The sequence shown here is derived from an EMBL/GenBank/DDBJ whole genome shotgun (WGS) entry which is preliminary data.</text>
</comment>
<dbReference type="EMBL" id="JACHDN010000001">
    <property type="protein sequence ID" value="MBB5471539.1"/>
    <property type="molecule type" value="Genomic_DNA"/>
</dbReference>
<proteinExistence type="predicted"/>
<sequence>MRTSLKALATAALALTLTLGASGAANAAGGITIDSGATGCCRIAV</sequence>
<evidence type="ECO:0000313" key="2">
    <source>
        <dbReference type="EMBL" id="GEL46462.1"/>
    </source>
</evidence>
<evidence type="ECO:0000256" key="1">
    <source>
        <dbReference type="SAM" id="SignalP"/>
    </source>
</evidence>
<evidence type="ECO:0000313" key="5">
    <source>
        <dbReference type="Proteomes" id="UP000564629"/>
    </source>
</evidence>
<dbReference type="RefSeq" id="WP_183834729.1">
    <property type="nucleotide sequence ID" value="NZ_BJVQ01000017.1"/>
</dbReference>
<reference evidence="2 4" key="1">
    <citation type="submission" date="2019-07" db="EMBL/GenBank/DDBJ databases">
        <title>Whole genome shotgun sequence of Cellulomonas hominis NBRC 16055.</title>
        <authorList>
            <person name="Hosoyama A."/>
            <person name="Uohara A."/>
            <person name="Ohji S."/>
            <person name="Ichikawa N."/>
        </authorList>
    </citation>
    <scope>NUCLEOTIDE SEQUENCE [LARGE SCALE GENOMIC DNA]</scope>
    <source>
        <strain evidence="2 4">NBRC 16055</strain>
    </source>
</reference>
<feature type="signal peptide" evidence="1">
    <location>
        <begin position="1"/>
        <end position="27"/>
    </location>
</feature>
<organism evidence="2 4">
    <name type="scientific">Cellulomonas hominis</name>
    <dbReference type="NCBI Taxonomy" id="156981"/>
    <lineage>
        <taxon>Bacteria</taxon>
        <taxon>Bacillati</taxon>
        <taxon>Actinomycetota</taxon>
        <taxon>Actinomycetes</taxon>
        <taxon>Micrococcales</taxon>
        <taxon>Cellulomonadaceae</taxon>
        <taxon>Cellulomonas</taxon>
    </lineage>
</organism>
<dbReference type="Proteomes" id="UP000564629">
    <property type="component" value="Unassembled WGS sequence"/>
</dbReference>
<dbReference type="AlphaFoldDB" id="A0A511FB61"/>
<keyword evidence="4" id="KW-1185">Reference proteome</keyword>
<dbReference type="EMBL" id="BJVQ01000017">
    <property type="protein sequence ID" value="GEL46462.1"/>
    <property type="molecule type" value="Genomic_DNA"/>
</dbReference>
<feature type="chain" id="PRO_5036363237" evidence="1">
    <location>
        <begin position="28"/>
        <end position="45"/>
    </location>
</feature>
<name>A0A511FB61_9CELL</name>
<keyword evidence="1" id="KW-0732">Signal</keyword>
<dbReference type="Proteomes" id="UP000321723">
    <property type="component" value="Unassembled WGS sequence"/>
</dbReference>
<evidence type="ECO:0000313" key="3">
    <source>
        <dbReference type="EMBL" id="MBB5471539.1"/>
    </source>
</evidence>
<accession>A0A511FB61</accession>
<reference evidence="3 5" key="2">
    <citation type="submission" date="2020-08" db="EMBL/GenBank/DDBJ databases">
        <title>Sequencing the genomes of 1000 actinobacteria strains.</title>
        <authorList>
            <person name="Klenk H.-P."/>
        </authorList>
    </citation>
    <scope>NUCLEOTIDE SEQUENCE [LARGE SCALE GENOMIC DNA]</scope>
    <source>
        <strain evidence="3 5">DSM 9581</strain>
    </source>
</reference>